<accession>A0ABU5PM52</accession>
<feature type="transmembrane region" description="Helical" evidence="8">
    <location>
        <begin position="186"/>
        <end position="204"/>
    </location>
</feature>
<dbReference type="EMBL" id="JAYERP010000001">
    <property type="protein sequence ID" value="MEA3571031.1"/>
    <property type="molecule type" value="Genomic_DNA"/>
</dbReference>
<evidence type="ECO:0000256" key="1">
    <source>
        <dbReference type="ARBA" id="ARBA00004141"/>
    </source>
</evidence>
<feature type="transmembrane region" description="Helical" evidence="8">
    <location>
        <begin position="41"/>
        <end position="60"/>
    </location>
</feature>
<dbReference type="Proteomes" id="UP001292216">
    <property type="component" value="Unassembled WGS sequence"/>
</dbReference>
<dbReference type="InterPro" id="IPR004761">
    <property type="entry name" value="Spore_GerAB"/>
</dbReference>
<evidence type="ECO:0000313" key="9">
    <source>
        <dbReference type="EMBL" id="MEA3571031.1"/>
    </source>
</evidence>
<evidence type="ECO:0000256" key="2">
    <source>
        <dbReference type="ARBA" id="ARBA00007998"/>
    </source>
</evidence>
<evidence type="ECO:0000256" key="8">
    <source>
        <dbReference type="SAM" id="Phobius"/>
    </source>
</evidence>
<evidence type="ECO:0000256" key="3">
    <source>
        <dbReference type="ARBA" id="ARBA00022448"/>
    </source>
</evidence>
<feature type="transmembrane region" description="Helical" evidence="8">
    <location>
        <begin position="147"/>
        <end position="166"/>
    </location>
</feature>
<organism evidence="9 10">
    <name type="scientific">Paenibacillus phoenicis</name>
    <dbReference type="NCBI Taxonomy" id="554117"/>
    <lineage>
        <taxon>Bacteria</taxon>
        <taxon>Bacillati</taxon>
        <taxon>Bacillota</taxon>
        <taxon>Bacilli</taxon>
        <taxon>Bacillales</taxon>
        <taxon>Paenibacillaceae</taxon>
        <taxon>Paenibacillus</taxon>
    </lineage>
</organism>
<evidence type="ECO:0000256" key="4">
    <source>
        <dbReference type="ARBA" id="ARBA00022544"/>
    </source>
</evidence>
<reference evidence="9 10" key="1">
    <citation type="submission" date="2023-12" db="EMBL/GenBank/DDBJ databases">
        <title>Whole genome sequencing of Paenibacillus phoenicis isolated from the Phoenix Mars Lander spacecraft assembly facility.</title>
        <authorList>
            <person name="Garcia A."/>
            <person name="Venkateswaran K."/>
        </authorList>
    </citation>
    <scope>NUCLEOTIDE SEQUENCE [LARGE SCALE GENOMIC DNA]</scope>
    <source>
        <strain evidence="9 10">3PO2SA</strain>
    </source>
</reference>
<gene>
    <name evidence="9" type="ORF">U9M73_13650</name>
</gene>
<keyword evidence="7 8" id="KW-0472">Membrane</keyword>
<feature type="transmembrane region" description="Helical" evidence="8">
    <location>
        <begin position="81"/>
        <end position="101"/>
    </location>
</feature>
<dbReference type="RefSeq" id="WP_323077723.1">
    <property type="nucleotide sequence ID" value="NZ_CBCSKM010000008.1"/>
</dbReference>
<protein>
    <submittedName>
        <fullName evidence="9">Endospore germination permease</fullName>
    </submittedName>
</protein>
<evidence type="ECO:0000256" key="6">
    <source>
        <dbReference type="ARBA" id="ARBA00022989"/>
    </source>
</evidence>
<evidence type="ECO:0000256" key="5">
    <source>
        <dbReference type="ARBA" id="ARBA00022692"/>
    </source>
</evidence>
<sequence length="363" mass="41225">MIRSPKATNFQAIMTLMLALGLTNHVFIIPALLQIAKRDAWFSVLLSAVPFALVVCLIRYTSSRIGTQPLPEWIRHRLGRIPAFGFQWAMTAFFFATAWFSLYDTVMWMKVTFLPYTPVLASSLILMLLCFVGALKGMKTIAVTSGILLPLVVLLGFYVAIINVEFKDYSLLFPLLEQGWIPVFKGVLYACAGLFEIFFVFFLHPYLKAPLTRIQFIVFSLILLGLMLGPLTGAITEFNPFEAAVQRYPAYEEWRIAGFGKYVSQTDFFSICQWLSGSFIRISFAMIVIADMWKKQNPRWRPTLLAVLAFILILLSCYTFTDIVFQHLMILYIYPINACFLLFMTLIIAAAALLRKRKKGGSA</sequence>
<comment type="caution">
    <text evidence="9">The sequence shown here is derived from an EMBL/GenBank/DDBJ whole genome shotgun (WGS) entry which is preliminary data.</text>
</comment>
<keyword evidence="4" id="KW-0309">Germination</keyword>
<dbReference type="PANTHER" id="PTHR34975">
    <property type="entry name" value="SPORE GERMINATION PROTEIN A2"/>
    <property type="match status" value="1"/>
</dbReference>
<dbReference type="Pfam" id="PF03845">
    <property type="entry name" value="Spore_permease"/>
    <property type="match status" value="1"/>
</dbReference>
<keyword evidence="5 8" id="KW-0812">Transmembrane</keyword>
<keyword evidence="6 8" id="KW-1133">Transmembrane helix</keyword>
<name>A0ABU5PM52_9BACL</name>
<feature type="transmembrane region" description="Helical" evidence="8">
    <location>
        <begin position="12"/>
        <end position="35"/>
    </location>
</feature>
<evidence type="ECO:0000256" key="7">
    <source>
        <dbReference type="ARBA" id="ARBA00023136"/>
    </source>
</evidence>
<feature type="transmembrane region" description="Helical" evidence="8">
    <location>
        <begin position="331"/>
        <end position="354"/>
    </location>
</feature>
<dbReference type="NCBIfam" id="TIGR00912">
    <property type="entry name" value="2A0309"/>
    <property type="match status" value="1"/>
</dbReference>
<dbReference type="PANTHER" id="PTHR34975:SF2">
    <property type="entry name" value="SPORE GERMINATION PROTEIN A2"/>
    <property type="match status" value="1"/>
</dbReference>
<comment type="similarity">
    <text evidence="2">Belongs to the amino acid-polyamine-organocation (APC) superfamily. Spore germination protein (SGP) (TC 2.A.3.9) family.</text>
</comment>
<keyword evidence="3" id="KW-0813">Transport</keyword>
<proteinExistence type="inferred from homology"/>
<keyword evidence="10" id="KW-1185">Reference proteome</keyword>
<comment type="subcellular location">
    <subcellularLocation>
        <location evidence="1">Membrane</location>
        <topology evidence="1">Multi-pass membrane protein</topology>
    </subcellularLocation>
</comment>
<feature type="transmembrane region" description="Helical" evidence="8">
    <location>
        <begin position="268"/>
        <end position="290"/>
    </location>
</feature>
<feature type="transmembrane region" description="Helical" evidence="8">
    <location>
        <begin position="302"/>
        <end position="325"/>
    </location>
</feature>
<evidence type="ECO:0000313" key="10">
    <source>
        <dbReference type="Proteomes" id="UP001292216"/>
    </source>
</evidence>
<feature type="transmembrane region" description="Helical" evidence="8">
    <location>
        <begin position="113"/>
        <end position="135"/>
    </location>
</feature>
<feature type="transmembrane region" description="Helical" evidence="8">
    <location>
        <begin position="216"/>
        <end position="235"/>
    </location>
</feature>